<dbReference type="OrthoDB" id="7927at2157"/>
<dbReference type="GeneID" id="38665842"/>
<dbReference type="PROSITE" id="PS50126">
    <property type="entry name" value="S1"/>
    <property type="match status" value="1"/>
</dbReference>
<dbReference type="PANTHER" id="PTHR12709:SF4">
    <property type="entry name" value="DNA-DIRECTED RNA POLYMERASE II SUBUNIT RPB7"/>
    <property type="match status" value="1"/>
</dbReference>
<dbReference type="PANTHER" id="PTHR12709">
    <property type="entry name" value="DNA-DIRECTED RNA POLYMERASE II, III"/>
    <property type="match status" value="1"/>
</dbReference>
<dbReference type="GO" id="GO:0005737">
    <property type="term" value="C:cytoplasm"/>
    <property type="evidence" value="ECO:0007669"/>
    <property type="project" value="UniProtKB-SubCell"/>
</dbReference>
<dbReference type="Gene3D" id="2.40.50.140">
    <property type="entry name" value="Nucleic acid-binding proteins"/>
    <property type="match status" value="1"/>
</dbReference>
<comment type="catalytic activity">
    <reaction evidence="4">
        <text>RNA(n) + a ribonucleoside 5'-triphosphate = RNA(n+1) + diphosphate</text>
        <dbReference type="Rhea" id="RHEA:21248"/>
        <dbReference type="Rhea" id="RHEA-COMP:14527"/>
        <dbReference type="Rhea" id="RHEA-COMP:17342"/>
        <dbReference type="ChEBI" id="CHEBI:33019"/>
        <dbReference type="ChEBI" id="CHEBI:61557"/>
        <dbReference type="ChEBI" id="CHEBI:140395"/>
        <dbReference type="EC" id="2.7.7.6"/>
    </reaction>
</comment>
<dbReference type="Proteomes" id="UP000276741">
    <property type="component" value="Chromosome"/>
</dbReference>
<dbReference type="InterPro" id="IPR045113">
    <property type="entry name" value="Rpb7-like"/>
</dbReference>
<keyword evidence="8" id="KW-1185">Reference proteome</keyword>
<dbReference type="AlphaFoldDB" id="A0A348B198"/>
<gene>
    <name evidence="4" type="primary">rpo7</name>
    <name evidence="4" type="synonym">rpoE</name>
    <name evidence="7" type="ORF">GCM10007116_06770</name>
    <name evidence="6" type="ORF">HS1genome_0339</name>
</gene>
<dbReference type="CDD" id="cd04331">
    <property type="entry name" value="RNAP_E_N"/>
    <property type="match status" value="1"/>
</dbReference>
<dbReference type="KEGG" id="sacd:HS1genome_0339"/>
<comment type="function">
    <text evidence="4">DNA-dependent RNA polymerase (RNAP) catalyzes the transcription of DNA into RNA using the four ribonucleoside triphosphates as substrates.</text>
</comment>
<keyword evidence="4" id="KW-0548">Nucleotidyltransferase</keyword>
<comment type="subunit">
    <text evidence="4">Part of the RNA polymerase complex. Forms a stalk with Rpo4 that extends from the main structure.</text>
</comment>
<dbReference type="SUPFAM" id="SSF50249">
    <property type="entry name" value="Nucleic acid-binding proteins"/>
    <property type="match status" value="1"/>
</dbReference>
<accession>A0A348B198</accession>
<keyword evidence="3 4" id="KW-0804">Transcription</keyword>
<evidence type="ECO:0000313" key="7">
    <source>
        <dbReference type="EMBL" id="GGT91695.1"/>
    </source>
</evidence>
<dbReference type="GO" id="GO:0006352">
    <property type="term" value="P:DNA-templated transcription initiation"/>
    <property type="evidence" value="ECO:0007669"/>
    <property type="project" value="InterPro"/>
</dbReference>
<reference evidence="7" key="4">
    <citation type="submission" date="2020-09" db="EMBL/GenBank/DDBJ databases">
        <authorList>
            <person name="Sun Q."/>
            <person name="Ohkuma M."/>
        </authorList>
    </citation>
    <scope>NUCLEOTIDE SEQUENCE</scope>
    <source>
        <strain evidence="7">JCM 31740</strain>
    </source>
</reference>
<evidence type="ECO:0000259" key="5">
    <source>
        <dbReference type="PROSITE" id="PS50126"/>
    </source>
</evidence>
<dbReference type="GO" id="GO:0000428">
    <property type="term" value="C:DNA-directed RNA polymerase complex"/>
    <property type="evidence" value="ECO:0007669"/>
    <property type="project" value="UniProtKB-KW"/>
</dbReference>
<dbReference type="EMBL" id="BMQS01000005">
    <property type="protein sequence ID" value="GGT91695.1"/>
    <property type="molecule type" value="Genomic_DNA"/>
</dbReference>
<evidence type="ECO:0000313" key="8">
    <source>
        <dbReference type="Proteomes" id="UP000276741"/>
    </source>
</evidence>
<sequence length="184" mass="20611">MFKLVKAKGIVRISPEFFGEPLEQTVLESLRQEYQERLIKDLGLVLAVMDVKVSEEGRIILGDGATYHDVEFQLLTFVPVPQEVVEGEVVQTDNIGIYVNIGPMDGLVHISQIADENLKYDPNRGILVGERTKRIIEGGDKVRARIVSISAPSAGRLPRIGLTMRQPYLGKIEWIEKEVTKVTK</sequence>
<keyword evidence="2 4" id="KW-0240">DNA-directed RNA polymerase</keyword>
<evidence type="ECO:0000256" key="2">
    <source>
        <dbReference type="ARBA" id="ARBA00022478"/>
    </source>
</evidence>
<dbReference type="InterPro" id="IPR036898">
    <property type="entry name" value="RNA_pol_Rpb7-like_N_sf"/>
</dbReference>
<dbReference type="InterPro" id="IPR004519">
    <property type="entry name" value="RNAP_E/RPC8"/>
</dbReference>
<proteinExistence type="inferred from homology"/>
<dbReference type="InterPro" id="IPR003029">
    <property type="entry name" value="S1_domain"/>
</dbReference>
<comment type="domain">
    <text evidence="4">Forms 2 domains with an elongated structure; Rpo4 packs into the hinge region between the 2 domains.</text>
</comment>
<dbReference type="RefSeq" id="WP_126449253.1">
    <property type="nucleotide sequence ID" value="NZ_AP018553.1"/>
</dbReference>
<dbReference type="EC" id="2.7.7.6" evidence="4"/>
<keyword evidence="4" id="KW-0808">Transferase</keyword>
<reference evidence="6" key="3">
    <citation type="journal article" date="2019" name="BMC Res. Notes">
        <title>Complete genome sequence of the Sulfodiicoccus acidiphilus strain HS-1T, the first crenarchaeon that lacks polB3, isolated from an acidic hot spring in Ohwaku-dani, Hakone, Japan.</title>
        <authorList>
            <person name="Sakai H.D."/>
            <person name="Kurosawa N."/>
        </authorList>
    </citation>
    <scope>NUCLEOTIDE SEQUENCE</scope>
    <source>
        <strain evidence="6">HS-1</strain>
    </source>
</reference>
<dbReference type="EMBL" id="AP018553">
    <property type="protein sequence ID" value="BBD71950.1"/>
    <property type="molecule type" value="Genomic_DNA"/>
</dbReference>
<dbReference type="NCBIfam" id="TIGR00448">
    <property type="entry name" value="rpoE"/>
    <property type="match status" value="1"/>
</dbReference>
<organism evidence="6 8">
    <name type="scientific">Sulfodiicoccus acidiphilus</name>
    <dbReference type="NCBI Taxonomy" id="1670455"/>
    <lineage>
        <taxon>Archaea</taxon>
        <taxon>Thermoproteota</taxon>
        <taxon>Thermoprotei</taxon>
        <taxon>Sulfolobales</taxon>
        <taxon>Sulfolobaceae</taxon>
        <taxon>Sulfodiicoccus</taxon>
    </lineage>
</organism>
<feature type="domain" description="S1 motif" evidence="5">
    <location>
        <begin position="82"/>
        <end position="165"/>
    </location>
</feature>
<dbReference type="SMART" id="SM00316">
    <property type="entry name" value="S1"/>
    <property type="match status" value="1"/>
</dbReference>
<dbReference type="HAMAP" id="MF_00865">
    <property type="entry name" value="RNApol_arch_Rpo7"/>
    <property type="match status" value="1"/>
</dbReference>
<evidence type="ECO:0000256" key="1">
    <source>
        <dbReference type="ARBA" id="ARBA00009307"/>
    </source>
</evidence>
<reference evidence="8" key="2">
    <citation type="submission" date="2018-04" db="EMBL/GenBank/DDBJ databases">
        <title>Complete genome sequence of Sulfodiicoccus acidiphilus strain HS-1.</title>
        <authorList>
            <person name="Sakai H.D."/>
            <person name="Kurosawa N."/>
        </authorList>
    </citation>
    <scope>NUCLEOTIDE SEQUENCE [LARGE SCALE GENOMIC DNA]</scope>
    <source>
        <strain evidence="8">HS-1</strain>
    </source>
</reference>
<dbReference type="NCBIfam" id="NF006333">
    <property type="entry name" value="PRK08563.1"/>
    <property type="match status" value="1"/>
</dbReference>
<comment type="subcellular location">
    <subcellularLocation>
        <location evidence="4">Cytoplasm</location>
    </subcellularLocation>
</comment>
<keyword evidence="4" id="KW-0963">Cytoplasm</keyword>
<dbReference type="Pfam" id="PF03876">
    <property type="entry name" value="SHS2_Rpb7-N"/>
    <property type="match status" value="1"/>
</dbReference>
<dbReference type="InterPro" id="IPR005576">
    <property type="entry name" value="Rpb7-like_N"/>
</dbReference>
<comment type="similarity">
    <text evidence="1 4">Belongs to the eukaryotic RPB7/RPC8 RNA polymerase subunit family.</text>
</comment>
<dbReference type="Gene3D" id="3.30.1490.120">
    <property type="entry name" value="RNA polymerase Rpb7-like, N-terminal domain"/>
    <property type="match status" value="1"/>
</dbReference>
<name>A0A348B198_9CREN</name>
<dbReference type="CDD" id="cd04460">
    <property type="entry name" value="S1_RpoE"/>
    <property type="match status" value="1"/>
</dbReference>
<evidence type="ECO:0000256" key="3">
    <source>
        <dbReference type="ARBA" id="ARBA00023163"/>
    </source>
</evidence>
<evidence type="ECO:0000313" key="6">
    <source>
        <dbReference type="EMBL" id="BBD71950.1"/>
    </source>
</evidence>
<reference evidence="7" key="1">
    <citation type="journal article" date="2014" name="Int. J. Syst. Evol. Microbiol.">
        <title>Complete genome sequence of Corynebacterium casei LMG S-19264T (=DSM 44701T), isolated from a smear-ripened cheese.</title>
        <authorList>
            <consortium name="US DOE Joint Genome Institute (JGI-PGF)"/>
            <person name="Walter F."/>
            <person name="Albersmeier A."/>
            <person name="Kalinowski J."/>
            <person name="Ruckert C."/>
        </authorList>
    </citation>
    <scope>NUCLEOTIDE SEQUENCE</scope>
    <source>
        <strain evidence="7">JCM 31740</strain>
    </source>
</reference>
<dbReference type="SUPFAM" id="SSF88798">
    <property type="entry name" value="N-terminal, heterodimerisation domain of RBP7 (RpoE)"/>
    <property type="match status" value="1"/>
</dbReference>
<dbReference type="InterPro" id="IPR012340">
    <property type="entry name" value="NA-bd_OB-fold"/>
</dbReference>
<dbReference type="Pfam" id="PF00575">
    <property type="entry name" value="S1"/>
    <property type="match status" value="1"/>
</dbReference>
<dbReference type="GO" id="GO:0003899">
    <property type="term" value="F:DNA-directed RNA polymerase activity"/>
    <property type="evidence" value="ECO:0007669"/>
    <property type="project" value="UniProtKB-UniRule"/>
</dbReference>
<dbReference type="Proteomes" id="UP000616143">
    <property type="component" value="Unassembled WGS sequence"/>
</dbReference>
<protein>
    <recommendedName>
        <fullName evidence="4">DNA-directed RNA polymerase subunit Rpo7</fullName>
        <ecNumber evidence="4">2.7.7.6</ecNumber>
    </recommendedName>
    <alternativeName>
        <fullName evidence="4">DNA-directed RNA polymerase subunit E</fullName>
    </alternativeName>
</protein>
<dbReference type="InterPro" id="IPR046399">
    <property type="entry name" value="RNApol_Rpo7"/>
</dbReference>
<evidence type="ECO:0000256" key="4">
    <source>
        <dbReference type="HAMAP-Rule" id="MF_00865"/>
    </source>
</evidence>
<dbReference type="GO" id="GO:0003677">
    <property type="term" value="F:DNA binding"/>
    <property type="evidence" value="ECO:0007669"/>
    <property type="project" value="InterPro"/>
</dbReference>